<dbReference type="OrthoDB" id="62798at2759"/>
<evidence type="ECO:0000313" key="5">
    <source>
        <dbReference type="Proteomes" id="UP000796880"/>
    </source>
</evidence>
<comment type="caution">
    <text evidence="4">The sequence shown here is derived from an EMBL/GenBank/DDBJ whole genome shotgun (WGS) entry which is preliminary data.</text>
</comment>
<sequence>MAKDNWEEQNIPDTTAVNIYDVEILIEKEKEKHNDMVLASMRTVAVATNQQIMWPRLVANKVFRKRTGSNNFVADFPCNSTETISEETSSKDVVGHDQPYLNPNRIFNPHKDTHKYKVFASTWNVGGVEPHEDMNMEDWIDPFCDIYVLGFQEIVPLKASNVLGSENSNKISMKWNFIIREALNNRIHRSRDTDQFQCVVSKQMVGILISVWVRSSLRPFIHHPSVSCVGCGIMGCLGNKGSVSVRFRIHETGFCFVCSHLASGGRDGDEKHRNSNVNEILSRTSFPRGPLLDLPRKILDHDRVILLGDLNYRISLPEEDTRLLLDEEDWNGLLEKDQLRKGLMNGQVLEGWQEGTIKFLPTYKYCPNSDIYFGCVHGRKDEKKRAPAWCDRIIWHGKGLTQHVYTRGELKLSDHRPVKAIFTAEVGVKPLLLKGFNQSFFLSERFEQISTKFEVSSTDEFLCKARSSFQI</sequence>
<gene>
    <name evidence="4" type="ORF">FNV43_RR26791</name>
</gene>
<comment type="similarity">
    <text evidence="1">Belongs to the inositol polyphosphate 5-phosphatase family.</text>
</comment>
<dbReference type="GO" id="GO:0004439">
    <property type="term" value="F:phosphatidylinositol-4,5-bisphosphate 5-phosphatase activity"/>
    <property type="evidence" value="ECO:0007669"/>
    <property type="project" value="TreeGrafter"/>
</dbReference>
<dbReference type="GO" id="GO:0004445">
    <property type="term" value="F:inositol-polyphosphate 5-phosphatase activity"/>
    <property type="evidence" value="ECO:0007669"/>
    <property type="project" value="InterPro"/>
</dbReference>
<proteinExistence type="inferred from homology"/>
<dbReference type="PANTHER" id="PTHR45666:SF18">
    <property type="entry name" value="TYPE IV INOSITOL POLYPHOSPHATE 5-PHOSPHATASE 9"/>
    <property type="match status" value="1"/>
</dbReference>
<feature type="domain" description="Inositol polyphosphate-related phosphatase" evidence="3">
    <location>
        <begin position="114"/>
        <end position="430"/>
    </location>
</feature>
<dbReference type="AlphaFoldDB" id="A0A8K0DVM2"/>
<evidence type="ECO:0000256" key="2">
    <source>
        <dbReference type="ARBA" id="ARBA00022801"/>
    </source>
</evidence>
<reference evidence="4" key="1">
    <citation type="submission" date="2020-03" db="EMBL/GenBank/DDBJ databases">
        <title>A high-quality chromosome-level genome assembly of a woody plant with both climbing and erect habits, Rhamnella rubrinervis.</title>
        <authorList>
            <person name="Lu Z."/>
            <person name="Yang Y."/>
            <person name="Zhu X."/>
            <person name="Sun Y."/>
        </authorList>
    </citation>
    <scope>NUCLEOTIDE SEQUENCE</scope>
    <source>
        <strain evidence="4">BYM</strain>
        <tissue evidence="4">Leaf</tissue>
    </source>
</reference>
<dbReference type="InterPro" id="IPR036691">
    <property type="entry name" value="Endo/exonu/phosph_ase_sf"/>
</dbReference>
<dbReference type="PANTHER" id="PTHR45666">
    <property type="entry name" value="TYPE IV INOSITOL POLYPHOSPHATE 5-PHOSPHATASE 9"/>
    <property type="match status" value="1"/>
</dbReference>
<protein>
    <recommendedName>
        <fullName evidence="3">Inositol polyphosphate-related phosphatase domain-containing protein</fullName>
    </recommendedName>
</protein>
<dbReference type="SUPFAM" id="SSF56219">
    <property type="entry name" value="DNase I-like"/>
    <property type="match status" value="1"/>
</dbReference>
<dbReference type="Proteomes" id="UP000796880">
    <property type="component" value="Unassembled WGS sequence"/>
</dbReference>
<organism evidence="4 5">
    <name type="scientific">Rhamnella rubrinervis</name>
    <dbReference type="NCBI Taxonomy" id="2594499"/>
    <lineage>
        <taxon>Eukaryota</taxon>
        <taxon>Viridiplantae</taxon>
        <taxon>Streptophyta</taxon>
        <taxon>Embryophyta</taxon>
        <taxon>Tracheophyta</taxon>
        <taxon>Spermatophyta</taxon>
        <taxon>Magnoliopsida</taxon>
        <taxon>eudicotyledons</taxon>
        <taxon>Gunneridae</taxon>
        <taxon>Pentapetalae</taxon>
        <taxon>rosids</taxon>
        <taxon>fabids</taxon>
        <taxon>Rosales</taxon>
        <taxon>Rhamnaceae</taxon>
        <taxon>rhamnoid group</taxon>
        <taxon>Rhamneae</taxon>
        <taxon>Rhamnella</taxon>
    </lineage>
</organism>
<dbReference type="GO" id="GO:0034485">
    <property type="term" value="F:phosphatidylinositol-3,4,5-trisphosphate 5-phosphatase activity"/>
    <property type="evidence" value="ECO:0007669"/>
    <property type="project" value="TreeGrafter"/>
</dbReference>
<name>A0A8K0DVM2_9ROSA</name>
<evidence type="ECO:0000256" key="1">
    <source>
        <dbReference type="ARBA" id="ARBA00010768"/>
    </source>
</evidence>
<dbReference type="InterPro" id="IPR045849">
    <property type="entry name" value="IP5P_plant"/>
</dbReference>
<evidence type="ECO:0000313" key="4">
    <source>
        <dbReference type="EMBL" id="KAF3432052.1"/>
    </source>
</evidence>
<dbReference type="Pfam" id="PF22669">
    <property type="entry name" value="Exo_endo_phos2"/>
    <property type="match status" value="1"/>
</dbReference>
<dbReference type="FunFam" id="3.60.10.10:FF:000053">
    <property type="entry name" value="Type IV inositol polyphosphate 5-phosphatase 9"/>
    <property type="match status" value="1"/>
</dbReference>
<dbReference type="GO" id="GO:0046856">
    <property type="term" value="P:phosphatidylinositol dephosphorylation"/>
    <property type="evidence" value="ECO:0007669"/>
    <property type="project" value="InterPro"/>
</dbReference>
<dbReference type="InterPro" id="IPR000300">
    <property type="entry name" value="IPPc"/>
</dbReference>
<evidence type="ECO:0000259" key="3">
    <source>
        <dbReference type="SMART" id="SM00128"/>
    </source>
</evidence>
<dbReference type="SMART" id="SM00128">
    <property type="entry name" value="IPPc"/>
    <property type="match status" value="1"/>
</dbReference>
<dbReference type="Gene3D" id="3.60.10.10">
    <property type="entry name" value="Endonuclease/exonuclease/phosphatase"/>
    <property type="match status" value="1"/>
</dbReference>
<dbReference type="EMBL" id="VOIH02000012">
    <property type="protein sequence ID" value="KAF3432052.1"/>
    <property type="molecule type" value="Genomic_DNA"/>
</dbReference>
<accession>A0A8K0DVM2</accession>
<keyword evidence="5" id="KW-1185">Reference proteome</keyword>
<keyword evidence="2" id="KW-0378">Hydrolase</keyword>